<keyword evidence="6 10" id="KW-0378">Hydrolase</keyword>
<dbReference type="AlphaFoldDB" id="A0A6N9Q2A6"/>
<evidence type="ECO:0000313" key="14">
    <source>
        <dbReference type="Proteomes" id="UP000448943"/>
    </source>
</evidence>
<keyword evidence="2 10" id="KW-0690">Ribosome biogenesis</keyword>
<feature type="domain" description="CP-type G" evidence="12">
    <location>
        <begin position="102"/>
        <end position="258"/>
    </location>
</feature>
<dbReference type="InterPro" id="IPR004881">
    <property type="entry name" value="Ribosome_biogen_GTPase_RsgA"/>
</dbReference>
<dbReference type="SUPFAM" id="SSF52540">
    <property type="entry name" value="P-loop containing nucleoside triphosphate hydrolases"/>
    <property type="match status" value="1"/>
</dbReference>
<dbReference type="RefSeq" id="WP_160645559.1">
    <property type="nucleotide sequence ID" value="NZ_SIJB01000017.1"/>
</dbReference>
<evidence type="ECO:0000256" key="1">
    <source>
        <dbReference type="ARBA" id="ARBA00022490"/>
    </source>
</evidence>
<proteinExistence type="inferred from homology"/>
<feature type="binding site" evidence="10">
    <location>
        <position position="294"/>
    </location>
    <ligand>
        <name>Zn(2+)</name>
        <dbReference type="ChEBI" id="CHEBI:29105"/>
    </ligand>
</feature>
<dbReference type="GO" id="GO:0003924">
    <property type="term" value="F:GTPase activity"/>
    <property type="evidence" value="ECO:0007669"/>
    <property type="project" value="UniProtKB-UniRule"/>
</dbReference>
<dbReference type="InterPro" id="IPR012340">
    <property type="entry name" value="NA-bd_OB-fold"/>
</dbReference>
<keyword evidence="3 10" id="KW-0479">Metal-binding</keyword>
<dbReference type="GO" id="GO:0046872">
    <property type="term" value="F:metal ion binding"/>
    <property type="evidence" value="ECO:0007669"/>
    <property type="project" value="UniProtKB-KW"/>
</dbReference>
<dbReference type="Gene3D" id="1.10.40.50">
    <property type="entry name" value="Probable gtpase engc, domain 3"/>
    <property type="match status" value="1"/>
</dbReference>
<dbReference type="HAMAP" id="MF_01820">
    <property type="entry name" value="GTPase_RsgA"/>
    <property type="match status" value="1"/>
</dbReference>
<accession>A0A6N9Q2A6</accession>
<sequence>MNINKLGWNEYFENEFLPYKEKQFTLGRVALEHKRLYRIYTENGELLGEVSGKFRFESASREDYPAVGDWVVLQQMEGENKAIIHAVLPRTSKFSRKVAGITTEEQIVAANVDTVFIVISLNDDFNMRRIERYLIMVWESGANPVILLSKADLCEDVDEKVSQVESIAIGVPICVISSVEKTGIEQLDPYMKPGETITLTGSSGVGKSTLVNLLMEKEVQEIQDIRNDDKGKHTTTYRELFVLPNDVIMVDTPGMREFQLWEADDSFDHTFSDIEQLASECYFKDCSHNNEPKCAVKKAIEDGSLEATRYESYLKLKKELAFLERKNDKKAQKLEKDKWKKLAGDRTKFNRP</sequence>
<keyword evidence="8 10" id="KW-0694">RNA-binding</keyword>
<keyword evidence="9 10" id="KW-0342">GTP-binding</keyword>
<evidence type="ECO:0000256" key="10">
    <source>
        <dbReference type="HAMAP-Rule" id="MF_01820"/>
    </source>
</evidence>
<dbReference type="OrthoDB" id="9809485at2"/>
<comment type="subcellular location">
    <subcellularLocation>
        <location evidence="10">Cytoplasm</location>
    </subcellularLocation>
</comment>
<feature type="binding site" evidence="10">
    <location>
        <position position="288"/>
    </location>
    <ligand>
        <name>Zn(2+)</name>
        <dbReference type="ChEBI" id="CHEBI:29105"/>
    </ligand>
</feature>
<dbReference type="Pfam" id="PF03193">
    <property type="entry name" value="RsgA_GTPase"/>
    <property type="match status" value="1"/>
</dbReference>
<evidence type="ECO:0000256" key="5">
    <source>
        <dbReference type="ARBA" id="ARBA00022741"/>
    </source>
</evidence>
<evidence type="ECO:0000259" key="12">
    <source>
        <dbReference type="PROSITE" id="PS51721"/>
    </source>
</evidence>
<feature type="binding site" evidence="10">
    <location>
        <position position="286"/>
    </location>
    <ligand>
        <name>Zn(2+)</name>
        <dbReference type="ChEBI" id="CHEBI:29105"/>
    </ligand>
</feature>
<comment type="caution">
    <text evidence="13">The sequence shown here is derived from an EMBL/GenBank/DDBJ whole genome shotgun (WGS) entry which is preliminary data.</text>
</comment>
<feature type="domain" description="EngC GTPase" evidence="11">
    <location>
        <begin position="110"/>
        <end position="256"/>
    </location>
</feature>
<organism evidence="13 14">
    <name type="scientific">Chengkuizengella marina</name>
    <dbReference type="NCBI Taxonomy" id="2507566"/>
    <lineage>
        <taxon>Bacteria</taxon>
        <taxon>Bacillati</taxon>
        <taxon>Bacillota</taxon>
        <taxon>Bacilli</taxon>
        <taxon>Bacillales</taxon>
        <taxon>Paenibacillaceae</taxon>
        <taxon>Chengkuizengella</taxon>
    </lineage>
</organism>
<name>A0A6N9Q2A6_9BACL</name>
<dbReference type="EMBL" id="SIJB01000017">
    <property type="protein sequence ID" value="NBI28770.1"/>
    <property type="molecule type" value="Genomic_DNA"/>
</dbReference>
<dbReference type="GO" id="GO:0019843">
    <property type="term" value="F:rRNA binding"/>
    <property type="evidence" value="ECO:0007669"/>
    <property type="project" value="UniProtKB-KW"/>
</dbReference>
<dbReference type="EC" id="3.6.1.-" evidence="10"/>
<gene>
    <name evidence="10 13" type="primary">rsgA</name>
    <name evidence="13" type="ORF">ERL59_07345</name>
</gene>
<dbReference type="InterPro" id="IPR027417">
    <property type="entry name" value="P-loop_NTPase"/>
</dbReference>
<feature type="binding site" evidence="10">
    <location>
        <position position="281"/>
    </location>
    <ligand>
        <name>Zn(2+)</name>
        <dbReference type="ChEBI" id="CHEBI:29105"/>
    </ligand>
</feature>
<comment type="subunit">
    <text evidence="10">Monomer. Associates with 30S ribosomal subunit, binds 16S rRNA.</text>
</comment>
<dbReference type="Proteomes" id="UP000448943">
    <property type="component" value="Unassembled WGS sequence"/>
</dbReference>
<dbReference type="PANTHER" id="PTHR32120:SF10">
    <property type="entry name" value="SMALL RIBOSOMAL SUBUNIT BIOGENESIS GTPASE RSGA"/>
    <property type="match status" value="1"/>
</dbReference>
<dbReference type="PANTHER" id="PTHR32120">
    <property type="entry name" value="SMALL RIBOSOMAL SUBUNIT BIOGENESIS GTPASE RSGA"/>
    <property type="match status" value="1"/>
</dbReference>
<dbReference type="GO" id="GO:0005525">
    <property type="term" value="F:GTP binding"/>
    <property type="evidence" value="ECO:0007669"/>
    <property type="project" value="UniProtKB-UniRule"/>
</dbReference>
<evidence type="ECO:0000259" key="11">
    <source>
        <dbReference type="PROSITE" id="PS50936"/>
    </source>
</evidence>
<evidence type="ECO:0000256" key="2">
    <source>
        <dbReference type="ARBA" id="ARBA00022517"/>
    </source>
</evidence>
<feature type="binding site" evidence="10">
    <location>
        <begin position="201"/>
        <end position="209"/>
    </location>
    <ligand>
        <name>GTP</name>
        <dbReference type="ChEBI" id="CHEBI:37565"/>
    </ligand>
</feature>
<evidence type="ECO:0000256" key="4">
    <source>
        <dbReference type="ARBA" id="ARBA00022730"/>
    </source>
</evidence>
<dbReference type="InterPro" id="IPR010914">
    <property type="entry name" value="RsgA_GTPase_dom"/>
</dbReference>
<evidence type="ECO:0000256" key="6">
    <source>
        <dbReference type="ARBA" id="ARBA00022801"/>
    </source>
</evidence>
<dbReference type="PROSITE" id="PS51721">
    <property type="entry name" value="G_CP"/>
    <property type="match status" value="1"/>
</dbReference>
<comment type="cofactor">
    <cofactor evidence="10">
        <name>Zn(2+)</name>
        <dbReference type="ChEBI" id="CHEBI:29105"/>
    </cofactor>
    <text evidence="10">Binds 1 zinc ion per subunit.</text>
</comment>
<comment type="similarity">
    <text evidence="10">Belongs to the TRAFAC class YlqF/YawG GTPase family. RsgA subfamily.</text>
</comment>
<keyword evidence="1 10" id="KW-0963">Cytoplasm</keyword>
<dbReference type="SUPFAM" id="SSF50249">
    <property type="entry name" value="Nucleic acid-binding proteins"/>
    <property type="match status" value="1"/>
</dbReference>
<evidence type="ECO:0000256" key="7">
    <source>
        <dbReference type="ARBA" id="ARBA00022833"/>
    </source>
</evidence>
<feature type="binding site" evidence="10">
    <location>
        <begin position="149"/>
        <end position="152"/>
    </location>
    <ligand>
        <name>GTP</name>
        <dbReference type="ChEBI" id="CHEBI:37565"/>
    </ligand>
</feature>
<evidence type="ECO:0000313" key="13">
    <source>
        <dbReference type="EMBL" id="NBI28770.1"/>
    </source>
</evidence>
<dbReference type="CDD" id="cd01854">
    <property type="entry name" value="YjeQ_EngC"/>
    <property type="match status" value="1"/>
</dbReference>
<comment type="function">
    <text evidence="10">One of several proteins that assist in the late maturation steps of the functional core of the 30S ribosomal subunit. Helps release RbfA from mature subunits. May play a role in the assembly of ribosomal proteins into the subunit. Circularly permuted GTPase that catalyzes slow GTP hydrolysis, GTPase activity is stimulated by the 30S ribosomal subunit.</text>
</comment>
<keyword evidence="4 10" id="KW-0699">rRNA-binding</keyword>
<keyword evidence="7 10" id="KW-0862">Zinc</keyword>
<keyword evidence="14" id="KW-1185">Reference proteome</keyword>
<evidence type="ECO:0000256" key="9">
    <source>
        <dbReference type="ARBA" id="ARBA00023134"/>
    </source>
</evidence>
<evidence type="ECO:0000256" key="3">
    <source>
        <dbReference type="ARBA" id="ARBA00022723"/>
    </source>
</evidence>
<evidence type="ECO:0000256" key="8">
    <source>
        <dbReference type="ARBA" id="ARBA00022884"/>
    </source>
</evidence>
<dbReference type="Gene3D" id="3.40.50.300">
    <property type="entry name" value="P-loop containing nucleotide triphosphate hydrolases"/>
    <property type="match status" value="1"/>
</dbReference>
<dbReference type="NCBIfam" id="TIGR00157">
    <property type="entry name" value="ribosome small subunit-dependent GTPase A"/>
    <property type="match status" value="1"/>
</dbReference>
<reference evidence="13 14" key="1">
    <citation type="submission" date="2019-01" db="EMBL/GenBank/DDBJ databases">
        <title>Chengkuizengella sp. nov., isolated from deep-sea sediment of East Pacific Ocean.</title>
        <authorList>
            <person name="Yang J."/>
            <person name="Lai Q."/>
            <person name="Shao Z."/>
        </authorList>
    </citation>
    <scope>NUCLEOTIDE SEQUENCE [LARGE SCALE GENOMIC DNA]</scope>
    <source>
        <strain evidence="13 14">YPA3-1-1</strain>
    </source>
</reference>
<dbReference type="GO" id="GO:0042274">
    <property type="term" value="P:ribosomal small subunit biogenesis"/>
    <property type="evidence" value="ECO:0007669"/>
    <property type="project" value="UniProtKB-UniRule"/>
</dbReference>
<dbReference type="InterPro" id="IPR030378">
    <property type="entry name" value="G_CP_dom"/>
</dbReference>
<protein>
    <recommendedName>
        <fullName evidence="10">Small ribosomal subunit biogenesis GTPase RsgA</fullName>
        <ecNumber evidence="10">3.6.1.-</ecNumber>
    </recommendedName>
</protein>
<dbReference type="PROSITE" id="PS50936">
    <property type="entry name" value="ENGC_GTPASE"/>
    <property type="match status" value="1"/>
</dbReference>
<keyword evidence="5 10" id="KW-0547">Nucleotide-binding</keyword>
<dbReference type="GO" id="GO:0005737">
    <property type="term" value="C:cytoplasm"/>
    <property type="evidence" value="ECO:0007669"/>
    <property type="project" value="UniProtKB-SubCell"/>
</dbReference>